<evidence type="ECO:0000313" key="2">
    <source>
        <dbReference type="Proteomes" id="UP000323994"/>
    </source>
</evidence>
<evidence type="ECO:0008006" key="3">
    <source>
        <dbReference type="Google" id="ProtNLM"/>
    </source>
</evidence>
<organism evidence="1 2">
    <name type="scientific">Dyadobacter flavalbus</name>
    <dbReference type="NCBI Taxonomy" id="2579942"/>
    <lineage>
        <taxon>Bacteria</taxon>
        <taxon>Pseudomonadati</taxon>
        <taxon>Bacteroidota</taxon>
        <taxon>Cytophagia</taxon>
        <taxon>Cytophagales</taxon>
        <taxon>Spirosomataceae</taxon>
        <taxon>Dyadobacter</taxon>
    </lineage>
</organism>
<sequence>MKKLIFVLLPYFLFTSCSKDEDLKSDLASKVAGVYQANYADINNKSSALPTSDININLRLDMVDIRTVNCTLITNISGAKSETSGKLNLESSDDKIRMLNGSSEFGYIKGNNLTVEYVNKDGSKVLIKAKKRPANI</sequence>
<protein>
    <recommendedName>
        <fullName evidence="3">Lipocalin-like domain-containing protein</fullName>
    </recommendedName>
</protein>
<reference evidence="1 2" key="1">
    <citation type="submission" date="2019-05" db="EMBL/GenBank/DDBJ databases">
        <authorList>
            <person name="Qu J.-H."/>
        </authorList>
    </citation>
    <scope>NUCLEOTIDE SEQUENCE [LARGE SCALE GENOMIC DNA]</scope>
    <source>
        <strain evidence="1 2">NS28</strain>
    </source>
</reference>
<comment type="caution">
    <text evidence="1">The sequence shown here is derived from an EMBL/GenBank/DDBJ whole genome shotgun (WGS) entry which is preliminary data.</text>
</comment>
<evidence type="ECO:0000313" key="1">
    <source>
        <dbReference type="EMBL" id="KAA6439802.1"/>
    </source>
</evidence>
<dbReference type="PROSITE" id="PS51257">
    <property type="entry name" value="PROKAR_LIPOPROTEIN"/>
    <property type="match status" value="1"/>
</dbReference>
<dbReference type="RefSeq" id="WP_139012038.1">
    <property type="nucleotide sequence ID" value="NZ_VBSN01000031.1"/>
</dbReference>
<gene>
    <name evidence="1" type="ORF">FEM33_10600</name>
</gene>
<dbReference type="EMBL" id="VBSN01000031">
    <property type="protein sequence ID" value="KAA6439802.1"/>
    <property type="molecule type" value="Genomic_DNA"/>
</dbReference>
<name>A0A5M8R0N2_9BACT</name>
<dbReference type="Proteomes" id="UP000323994">
    <property type="component" value="Unassembled WGS sequence"/>
</dbReference>
<keyword evidence="2" id="KW-1185">Reference proteome</keyword>
<accession>A0A5M8R0N2</accession>
<proteinExistence type="predicted"/>
<dbReference type="AlphaFoldDB" id="A0A5M8R0N2"/>
<dbReference type="OrthoDB" id="963096at2"/>